<feature type="transmembrane region" description="Helical" evidence="6">
    <location>
        <begin position="385"/>
        <end position="406"/>
    </location>
</feature>
<feature type="transmembrane region" description="Helical" evidence="6">
    <location>
        <begin position="45"/>
        <end position="66"/>
    </location>
</feature>
<keyword evidence="3" id="KW-0201">Cytochrome c-type biogenesis</keyword>
<dbReference type="GO" id="GO:0017004">
    <property type="term" value="P:cytochrome complex assembly"/>
    <property type="evidence" value="ECO:0007669"/>
    <property type="project" value="UniProtKB-KW"/>
</dbReference>
<dbReference type="STRING" id="1642646.ING2E5A_1235"/>
<evidence type="ECO:0000259" key="7">
    <source>
        <dbReference type="Pfam" id="PF05140"/>
    </source>
</evidence>
<dbReference type="AlphaFoldDB" id="A0A1G4G684"/>
<dbReference type="Proteomes" id="UP000178485">
    <property type="component" value="Chromosome i"/>
</dbReference>
<proteinExistence type="predicted"/>
<evidence type="ECO:0000256" key="4">
    <source>
        <dbReference type="ARBA" id="ARBA00022989"/>
    </source>
</evidence>
<evidence type="ECO:0000313" key="9">
    <source>
        <dbReference type="Proteomes" id="UP000178485"/>
    </source>
</evidence>
<dbReference type="GO" id="GO:0016020">
    <property type="term" value="C:membrane"/>
    <property type="evidence" value="ECO:0007669"/>
    <property type="project" value="UniProtKB-SubCell"/>
</dbReference>
<dbReference type="InterPro" id="IPR023494">
    <property type="entry name" value="Cyt_c_bgen_Ccs1/CcsB/ResB"/>
</dbReference>
<name>A0A1G4G684_9BACT</name>
<dbReference type="RefSeq" id="WP_083373218.1">
    <property type="nucleotide sequence ID" value="NZ_DUQN01000029.1"/>
</dbReference>
<dbReference type="InterPro" id="IPR007816">
    <property type="entry name" value="ResB-like_domain"/>
</dbReference>
<dbReference type="KEGG" id="pmuc:ING2E5A_1235"/>
<evidence type="ECO:0000256" key="1">
    <source>
        <dbReference type="ARBA" id="ARBA00004141"/>
    </source>
</evidence>
<accession>A0A1G4G684</accession>
<evidence type="ECO:0000256" key="5">
    <source>
        <dbReference type="ARBA" id="ARBA00023136"/>
    </source>
</evidence>
<evidence type="ECO:0000313" key="8">
    <source>
        <dbReference type="EMBL" id="SCM57216.1"/>
    </source>
</evidence>
<evidence type="ECO:0000256" key="6">
    <source>
        <dbReference type="SAM" id="Phobius"/>
    </source>
</evidence>
<organism evidence="8 9">
    <name type="scientific">Petrimonas mucosa</name>
    <dbReference type="NCBI Taxonomy" id="1642646"/>
    <lineage>
        <taxon>Bacteria</taxon>
        <taxon>Pseudomonadati</taxon>
        <taxon>Bacteroidota</taxon>
        <taxon>Bacteroidia</taxon>
        <taxon>Bacteroidales</taxon>
        <taxon>Dysgonomonadaceae</taxon>
        <taxon>Petrimonas</taxon>
    </lineage>
</organism>
<keyword evidence="5 6" id="KW-0472">Membrane</keyword>
<dbReference type="PANTHER" id="PTHR31566">
    <property type="entry name" value="CYTOCHROME C BIOGENESIS PROTEIN CCS1, CHLOROPLASTIC"/>
    <property type="match status" value="1"/>
</dbReference>
<gene>
    <name evidence="8" type="ORF">ING2E5A_1235</name>
</gene>
<evidence type="ECO:0000256" key="2">
    <source>
        <dbReference type="ARBA" id="ARBA00022692"/>
    </source>
</evidence>
<feature type="transmembrane region" description="Helical" evidence="6">
    <location>
        <begin position="157"/>
        <end position="176"/>
    </location>
</feature>
<feature type="transmembrane region" description="Helical" evidence="6">
    <location>
        <begin position="78"/>
        <end position="98"/>
    </location>
</feature>
<sequence>MKPIGKIWERPWGYTEGFIVAGGIALAGILLQLQFGNLGPSDYSFPVNLIVGILFVAGLLCCHFLLRANHVIRWLSGTTSTVPALLMLLTFVVVMGLTPQYSGELPREELPDTLFSRIGWYRMTTSWAFVLLCFYILTILGLTLLKKSREVQSWRLAGFYLNHLGLFLALLAGLLGSGDIRRFTVQVNEGEVEWRDLPLAIELERFEIEEYPPRLVVIDNRTGKILPVDRPESYMFEATGRWTELNGNRIEIVEYLPQAVPVDDPASVTFVPMQMDGAATALKVRVINPSLGKPVEGWVSNGSYRFPYRTLPIDEATSLAMPMQEVKRYTSWVTVYTEAGEQKKGGIEVNRPLSIGGWTIYQYGYDESMGKYSRQSVFELVRDPWLPLVYTGIFMLLAGALFLFVAGPKKPIIES</sequence>
<feature type="transmembrane region" description="Helical" evidence="6">
    <location>
        <begin position="118"/>
        <end position="145"/>
    </location>
</feature>
<protein>
    <recommendedName>
        <fullName evidence="7">ResB-like domain-containing protein</fullName>
    </recommendedName>
</protein>
<dbReference type="Pfam" id="PF05140">
    <property type="entry name" value="ResB"/>
    <property type="match status" value="1"/>
</dbReference>
<evidence type="ECO:0000256" key="3">
    <source>
        <dbReference type="ARBA" id="ARBA00022748"/>
    </source>
</evidence>
<reference evidence="8 9" key="1">
    <citation type="submission" date="2016-08" db="EMBL/GenBank/DDBJ databases">
        <authorList>
            <person name="Seilhamer J.J."/>
        </authorList>
    </citation>
    <scope>NUCLEOTIDE SEQUENCE [LARGE SCALE GENOMIC DNA]</scope>
    <source>
        <strain evidence="8">ING2-E5A</strain>
    </source>
</reference>
<keyword evidence="4 6" id="KW-1133">Transmembrane helix</keyword>
<keyword evidence="2 6" id="KW-0812">Transmembrane</keyword>
<comment type="subcellular location">
    <subcellularLocation>
        <location evidence="1">Membrane</location>
        <topology evidence="1">Multi-pass membrane protein</topology>
    </subcellularLocation>
</comment>
<feature type="transmembrane region" description="Helical" evidence="6">
    <location>
        <begin position="12"/>
        <end position="33"/>
    </location>
</feature>
<dbReference type="EMBL" id="LT608328">
    <property type="protein sequence ID" value="SCM57216.1"/>
    <property type="molecule type" value="Genomic_DNA"/>
</dbReference>
<dbReference type="PANTHER" id="PTHR31566:SF5">
    <property type="entry name" value="RESB-LIKE DOMAIN-CONTAINING PROTEIN"/>
    <property type="match status" value="1"/>
</dbReference>
<keyword evidence="9" id="KW-1185">Reference proteome</keyword>
<feature type="domain" description="ResB-like" evidence="7">
    <location>
        <begin position="324"/>
        <end position="368"/>
    </location>
</feature>